<feature type="domain" description="ACP-type MB" evidence="6">
    <location>
        <begin position="172"/>
        <end position="202"/>
    </location>
</feature>
<dbReference type="InterPro" id="IPR044065">
    <property type="entry name" value="ACP_MB"/>
</dbReference>
<feature type="binding site" evidence="3">
    <location>
        <position position="177"/>
    </location>
    <ligand>
        <name>Fe cation</name>
        <dbReference type="ChEBI" id="CHEBI:24875"/>
    </ligand>
</feature>
<dbReference type="Gene3D" id="3.10.580.10">
    <property type="entry name" value="CBS-domain"/>
    <property type="match status" value="1"/>
</dbReference>
<evidence type="ECO:0000313" key="9">
    <source>
        <dbReference type="Proteomes" id="UP000199320"/>
    </source>
</evidence>
<feature type="compositionally biased region" description="Low complexity" evidence="4">
    <location>
        <begin position="147"/>
        <end position="157"/>
    </location>
</feature>
<feature type="binding site" evidence="3">
    <location>
        <position position="196"/>
    </location>
    <ligand>
        <name>Fe cation</name>
        <dbReference type="ChEBI" id="CHEBI:24875"/>
    </ligand>
</feature>
<dbReference type="SUPFAM" id="SSF54631">
    <property type="entry name" value="CBS-domain pair"/>
    <property type="match status" value="1"/>
</dbReference>
<feature type="domain" description="CBS" evidence="5">
    <location>
        <begin position="75"/>
        <end position="131"/>
    </location>
</feature>
<proteinExistence type="predicted"/>
<evidence type="ECO:0000313" key="7">
    <source>
        <dbReference type="EMBL" id="SDC56178.1"/>
    </source>
</evidence>
<dbReference type="InterPro" id="IPR046342">
    <property type="entry name" value="CBS_dom_sf"/>
</dbReference>
<keyword evidence="3" id="KW-0408">Iron</keyword>
<sequence length="202" mass="21334">MESELSVRDVLTTDYVGVSESDTVLDVVGLMRDEQTSCALVVRGPEPVGIVTEWDVLEFVADEHDPADLTVEDAMTTPVITVGLDRSLTDVATTMARQNIRNVVVEGDDGVAGVVTQRDVIAAASSFQATMTPPRSSEPPVDRNRQSAASAATPPTAEGETQLLSNGGDEYTTQGVCEVCGSLAESLWDANGQLVCADCRSV</sequence>
<dbReference type="InterPro" id="IPR055995">
    <property type="entry name" value="DUF7573"/>
</dbReference>
<feature type="binding site" evidence="3">
    <location>
        <position position="196"/>
    </location>
    <ligand>
        <name>Zn(2+)</name>
        <dbReference type="ChEBI" id="CHEBI:29105"/>
    </ligand>
</feature>
<feature type="domain" description="CBS" evidence="5">
    <location>
        <begin position="11"/>
        <end position="66"/>
    </location>
</feature>
<evidence type="ECO:0000259" key="6">
    <source>
        <dbReference type="PROSITE" id="PS51901"/>
    </source>
</evidence>
<dbReference type="Pfam" id="PF00571">
    <property type="entry name" value="CBS"/>
    <property type="match status" value="2"/>
</dbReference>
<dbReference type="OrthoDB" id="65817at2157"/>
<dbReference type="EMBL" id="FMZP01000005">
    <property type="protein sequence ID" value="SDC56178.1"/>
    <property type="molecule type" value="Genomic_DNA"/>
</dbReference>
<dbReference type="AlphaFoldDB" id="A0A1I0GBA3"/>
<feature type="binding site" evidence="3">
    <location>
        <position position="199"/>
    </location>
    <ligand>
        <name>Fe cation</name>
        <dbReference type="ChEBI" id="CHEBI:24875"/>
    </ligand>
</feature>
<dbReference type="InterPro" id="IPR051257">
    <property type="entry name" value="Diverse_CBS-Domain"/>
</dbReference>
<evidence type="ECO:0000256" key="2">
    <source>
        <dbReference type="PROSITE-ProRule" id="PRU00703"/>
    </source>
</evidence>
<dbReference type="PROSITE" id="PS51371">
    <property type="entry name" value="CBS"/>
    <property type="match status" value="2"/>
</dbReference>
<organism evidence="8 9">
    <name type="scientific">Natrinema hispanicum</name>
    <dbReference type="NCBI Taxonomy" id="392421"/>
    <lineage>
        <taxon>Archaea</taxon>
        <taxon>Methanobacteriati</taxon>
        <taxon>Methanobacteriota</taxon>
        <taxon>Stenosarchaea group</taxon>
        <taxon>Halobacteria</taxon>
        <taxon>Halobacteriales</taxon>
        <taxon>Natrialbaceae</taxon>
        <taxon>Natrinema</taxon>
    </lineage>
</organism>
<dbReference type="CDD" id="cd02205">
    <property type="entry name" value="CBS_pair_SF"/>
    <property type="match status" value="1"/>
</dbReference>
<feature type="binding site" evidence="3">
    <location>
        <position position="177"/>
    </location>
    <ligand>
        <name>Zn(2+)</name>
        <dbReference type="ChEBI" id="CHEBI:29105"/>
    </ligand>
</feature>
<dbReference type="RefSeq" id="WP_092933029.1">
    <property type="nucleotide sequence ID" value="NZ_FMZP01000005.1"/>
</dbReference>
<keyword evidence="3" id="KW-0479">Metal-binding</keyword>
<dbReference type="Pfam" id="PF24458">
    <property type="entry name" value="DUF7573"/>
    <property type="match status" value="1"/>
</dbReference>
<keyword evidence="1 2" id="KW-0129">CBS domain</keyword>
<name>A0A1I0GBA3_9EURY</name>
<dbReference type="EMBL" id="FOIC01000010">
    <property type="protein sequence ID" value="SET67348.1"/>
    <property type="molecule type" value="Genomic_DNA"/>
</dbReference>
<dbReference type="Proteomes" id="UP000199320">
    <property type="component" value="Unassembled WGS sequence"/>
</dbReference>
<feature type="compositionally biased region" description="Polar residues" evidence="4">
    <location>
        <begin position="126"/>
        <end position="135"/>
    </location>
</feature>
<dbReference type="PANTHER" id="PTHR43080">
    <property type="entry name" value="CBS DOMAIN-CONTAINING PROTEIN CBSX3, MITOCHONDRIAL"/>
    <property type="match status" value="1"/>
</dbReference>
<feature type="binding site" evidence="3">
    <location>
        <position position="199"/>
    </location>
    <ligand>
        <name>Zn(2+)</name>
        <dbReference type="ChEBI" id="CHEBI:29105"/>
    </ligand>
</feature>
<dbReference type="InterPro" id="IPR000644">
    <property type="entry name" value="CBS_dom"/>
</dbReference>
<reference evidence="8" key="1">
    <citation type="submission" date="2016-10" db="EMBL/GenBank/DDBJ databases">
        <authorList>
            <person name="de Groot N.N."/>
        </authorList>
    </citation>
    <scope>NUCLEOTIDE SEQUENCE [LARGE SCALE GENOMIC DNA]</scope>
    <source>
        <strain evidence="8">CDM_6</strain>
    </source>
</reference>
<dbReference type="Proteomes" id="UP000324021">
    <property type="component" value="Unassembled WGS sequence"/>
</dbReference>
<reference evidence="9 10" key="2">
    <citation type="submission" date="2016-10" db="EMBL/GenBank/DDBJ databases">
        <authorList>
            <person name="Varghese N."/>
            <person name="Submissions S."/>
        </authorList>
    </citation>
    <scope>NUCLEOTIDE SEQUENCE [LARGE SCALE GENOMIC DNA]</scope>
    <source>
        <strain evidence="7 10">CDM_1</strain>
        <strain evidence="9">CDM_6</strain>
    </source>
</reference>
<feature type="binding site" evidence="3">
    <location>
        <position position="180"/>
    </location>
    <ligand>
        <name>Zn(2+)</name>
        <dbReference type="ChEBI" id="CHEBI:29105"/>
    </ligand>
</feature>
<accession>A0A1I0GBA3</accession>
<evidence type="ECO:0000256" key="4">
    <source>
        <dbReference type="SAM" id="MobiDB-lite"/>
    </source>
</evidence>
<evidence type="ECO:0000259" key="5">
    <source>
        <dbReference type="PROSITE" id="PS51371"/>
    </source>
</evidence>
<keyword evidence="9" id="KW-1185">Reference proteome</keyword>
<feature type="region of interest" description="Disordered" evidence="4">
    <location>
        <begin position="126"/>
        <end position="167"/>
    </location>
</feature>
<evidence type="ECO:0000313" key="8">
    <source>
        <dbReference type="EMBL" id="SET67348.1"/>
    </source>
</evidence>
<dbReference type="SMART" id="SM00116">
    <property type="entry name" value="CBS"/>
    <property type="match status" value="2"/>
</dbReference>
<evidence type="ECO:0000313" key="10">
    <source>
        <dbReference type="Proteomes" id="UP000324021"/>
    </source>
</evidence>
<feature type="binding site" evidence="3">
    <location>
        <position position="180"/>
    </location>
    <ligand>
        <name>Fe cation</name>
        <dbReference type="ChEBI" id="CHEBI:24875"/>
    </ligand>
</feature>
<keyword evidence="3" id="KW-0862">Zinc</keyword>
<gene>
    <name evidence="8" type="ORF">SAMN04488694_11043</name>
    <name evidence="7" type="ORF">SAMN05192552_100523</name>
</gene>
<dbReference type="STRING" id="392421.SAMN04488694_11043"/>
<dbReference type="PANTHER" id="PTHR43080:SF2">
    <property type="entry name" value="CBS DOMAIN-CONTAINING PROTEIN"/>
    <property type="match status" value="1"/>
</dbReference>
<evidence type="ECO:0000256" key="3">
    <source>
        <dbReference type="PROSITE-ProRule" id="PRU01249"/>
    </source>
</evidence>
<protein>
    <submittedName>
        <fullName evidence="8">CBS domain-containing protein</fullName>
    </submittedName>
</protein>
<dbReference type="GO" id="GO:0046872">
    <property type="term" value="F:metal ion binding"/>
    <property type="evidence" value="ECO:0007669"/>
    <property type="project" value="UniProtKB-KW"/>
</dbReference>
<dbReference type="PROSITE" id="PS51901">
    <property type="entry name" value="ACP_MB"/>
    <property type="match status" value="1"/>
</dbReference>
<evidence type="ECO:0000256" key="1">
    <source>
        <dbReference type="ARBA" id="ARBA00023122"/>
    </source>
</evidence>